<evidence type="ECO:0000313" key="1">
    <source>
        <dbReference type="Proteomes" id="UP000095285"/>
    </source>
</evidence>
<evidence type="ECO:0000313" key="2">
    <source>
        <dbReference type="WBParaSite" id="EN70_2216"/>
    </source>
</evidence>
<keyword evidence="1" id="KW-1185">Reference proteome</keyword>
<sequence length="232" mass="26167">MVAQLKNIRQKQMIAVKKICPKESLVCLLIKDETIGDGEQDLVLRTLVPEKFPDFVIAQVILQAATGWESWLAGFNRAQCRAMALLPADYQQIMLTVPFLTGSLRKVDNGIEYGRVLLIGIGARSIASYIEYHLFRVEIDELVVVEKDQYLNKVWLGNPTWNHVTVSDIREEDYNAIFIDTCLNAICPPSQTIETAAQLNKTLKKKGVLIVNVNAPTKNLLHRTLKRVGKCF</sequence>
<dbReference type="Proteomes" id="UP000095285">
    <property type="component" value="Unassembled WGS sequence"/>
</dbReference>
<dbReference type="Gene3D" id="3.40.50.150">
    <property type="entry name" value="Vaccinia Virus protein VP39"/>
    <property type="match status" value="1"/>
</dbReference>
<reference evidence="1" key="1">
    <citation type="submission" date="2012-04" db="EMBL/GenBank/DDBJ databases">
        <title>The Genome Sequence of Loa loa.</title>
        <authorList>
            <consortium name="The Broad Institute Genome Sequencing Platform"/>
            <consortium name="Broad Institute Genome Sequencing Center for Infectious Disease"/>
            <person name="Nutman T.B."/>
            <person name="Fink D.L."/>
            <person name="Russ C."/>
            <person name="Young S."/>
            <person name="Zeng Q."/>
            <person name="Gargeya S."/>
            <person name="Alvarado L."/>
            <person name="Berlin A."/>
            <person name="Chapman S.B."/>
            <person name="Chen Z."/>
            <person name="Freedman E."/>
            <person name="Gellesch M."/>
            <person name="Goldberg J."/>
            <person name="Griggs A."/>
            <person name="Gujja S."/>
            <person name="Heilman E.R."/>
            <person name="Heiman D."/>
            <person name="Howarth C."/>
            <person name="Mehta T."/>
            <person name="Neiman D."/>
            <person name="Pearson M."/>
            <person name="Roberts A."/>
            <person name="Saif S."/>
            <person name="Shea T."/>
            <person name="Shenoy N."/>
            <person name="Sisk P."/>
            <person name="Stolte C."/>
            <person name="Sykes S."/>
            <person name="White J."/>
            <person name="Yandava C."/>
            <person name="Haas B."/>
            <person name="Henn M.R."/>
            <person name="Nusbaum C."/>
            <person name="Birren B."/>
        </authorList>
    </citation>
    <scope>NUCLEOTIDE SEQUENCE [LARGE SCALE GENOMIC DNA]</scope>
</reference>
<organism evidence="1 2">
    <name type="scientific">Loa loa</name>
    <name type="common">Eye worm</name>
    <name type="synonym">Filaria loa</name>
    <dbReference type="NCBI Taxonomy" id="7209"/>
    <lineage>
        <taxon>Eukaryota</taxon>
        <taxon>Metazoa</taxon>
        <taxon>Ecdysozoa</taxon>
        <taxon>Nematoda</taxon>
        <taxon>Chromadorea</taxon>
        <taxon>Rhabditida</taxon>
        <taxon>Spirurina</taxon>
        <taxon>Spiruromorpha</taxon>
        <taxon>Filarioidea</taxon>
        <taxon>Onchocercidae</taxon>
        <taxon>Loa</taxon>
    </lineage>
</organism>
<dbReference type="InterPro" id="IPR029063">
    <property type="entry name" value="SAM-dependent_MTases_sf"/>
</dbReference>
<dbReference type="AlphaFoldDB" id="A0A1I7VG91"/>
<dbReference type="SUPFAM" id="SSF53335">
    <property type="entry name" value="S-adenosyl-L-methionine-dependent methyltransferases"/>
    <property type="match status" value="1"/>
</dbReference>
<proteinExistence type="predicted"/>
<reference evidence="2" key="2">
    <citation type="submission" date="2016-11" db="UniProtKB">
        <authorList>
            <consortium name="WormBaseParasite"/>
        </authorList>
    </citation>
    <scope>IDENTIFICATION</scope>
</reference>
<dbReference type="WBParaSite" id="EN70_2216">
    <property type="protein sequence ID" value="EN70_2216"/>
    <property type="gene ID" value="EN70_2216"/>
</dbReference>
<protein>
    <submittedName>
        <fullName evidence="2">Methyltransferase</fullName>
    </submittedName>
</protein>
<name>A0A1I7VG91_LOALO</name>
<accession>A0A1I7VG91</accession>